<proteinExistence type="predicted"/>
<reference evidence="1 3" key="1">
    <citation type="submission" date="2018-11" db="EMBL/GenBank/DDBJ databases">
        <title>Proposal to divide the Flavobacteriaceae and reorganize its genera based on Amino Acid Identity values calculated from whole genome sequences.</title>
        <authorList>
            <person name="Nicholson A.C."/>
            <person name="Gulvik C.A."/>
            <person name="Whitney A.M."/>
            <person name="Humrighouse B.W."/>
            <person name="Bell M."/>
            <person name="Holmes B."/>
            <person name="Steigerwalt A.G."/>
            <person name="Villarma A."/>
            <person name="Sheth M."/>
            <person name="Batra D."/>
            <person name="Pryor J."/>
            <person name="Bernardet J.-F."/>
            <person name="Hugo C."/>
            <person name="Kampfer P."/>
            <person name="Newman J."/>
            <person name="McQuiston J.R."/>
        </authorList>
    </citation>
    <scope>NUCLEOTIDE SEQUENCE [LARGE SCALE GENOMIC DNA]</scope>
    <source>
        <strain evidence="1 3">H5559</strain>
    </source>
</reference>
<dbReference type="RefSeq" id="WP_074941811.1">
    <property type="nucleotide sequence ID" value="NZ_CP022058.2"/>
</dbReference>
<protein>
    <submittedName>
        <fullName evidence="1">Uncharacterized protein</fullName>
    </submittedName>
</protein>
<dbReference type="EMBL" id="CP033930">
    <property type="protein sequence ID" value="AZB17685.1"/>
    <property type="molecule type" value="Genomic_DNA"/>
</dbReference>
<accession>A0A1Z3W2U0</accession>
<dbReference type="Proteomes" id="UP000269015">
    <property type="component" value="Chromosome"/>
</dbReference>
<dbReference type="KEGG" id="cio:CEQ15_10355"/>
<evidence type="ECO:0000313" key="2">
    <source>
        <dbReference type="EMBL" id="AZB17686.1"/>
    </source>
</evidence>
<evidence type="ECO:0000313" key="3">
    <source>
        <dbReference type="Proteomes" id="UP000269015"/>
    </source>
</evidence>
<name>A0A1Z3W2U0_CHRID</name>
<dbReference type="EMBL" id="CP033930">
    <property type="protein sequence ID" value="AZB17686.1"/>
    <property type="molecule type" value="Genomic_DNA"/>
</dbReference>
<evidence type="ECO:0000313" key="1">
    <source>
        <dbReference type="EMBL" id="AZB17685.1"/>
    </source>
</evidence>
<dbReference type="AlphaFoldDB" id="A0A1Z3W2U0"/>
<organism evidence="1 3">
    <name type="scientific">Chryseobacterium indologenes</name>
    <name type="common">Flavobacterium indologenes</name>
    <dbReference type="NCBI Taxonomy" id="253"/>
    <lineage>
        <taxon>Bacteria</taxon>
        <taxon>Pseudomonadati</taxon>
        <taxon>Bacteroidota</taxon>
        <taxon>Flavobacteriia</taxon>
        <taxon>Flavobacteriales</taxon>
        <taxon>Weeksellaceae</taxon>
        <taxon>Chryseobacterium group</taxon>
        <taxon>Chryseobacterium</taxon>
    </lineage>
</organism>
<gene>
    <name evidence="1" type="ORF">EG352_07840</name>
    <name evidence="2" type="ORF">EG352_07845</name>
</gene>
<dbReference type="GeneID" id="56898327"/>
<sequence>MENYGQTHNEMIKTIMNTIKLSPDMTAGQKKETVIQGFADTYGKDNIDLFVQGLNFNSPFEIVDSIKGRISGEFDAVLREDIDYLLKNDNVDYREFLTKRFEEVKLDERELQLYKDSSSILISSVELWSSEEGSGYFDLLNTDTDIVARRPPTREQVVGYIGVQDWVGGVFGGILGGPVGVAVGAAGASVSATISHVFYSHYN</sequence>